<dbReference type="Proteomes" id="UP000488956">
    <property type="component" value="Unassembled WGS sequence"/>
</dbReference>
<evidence type="ECO:0000313" key="6">
    <source>
        <dbReference type="EMBL" id="KAE8941706.1"/>
    </source>
</evidence>
<evidence type="ECO:0000256" key="1">
    <source>
        <dbReference type="ARBA" id="ARBA00004613"/>
    </source>
</evidence>
<sequence>MRLQLLFFVVAATTLLASGTVESADSVSHRLLRSASSPQELRDLKARVEESDDSEDVEEERGGNAISSAALKWKKLRTGPRLKELEEALSIAKTQVKAAAQAAAQAATKAQKMKAVSKFLDDAEVVKMAKNAAYRSDVYNGWHKMGIEPQTVYTTIAKSGKYTTLKWEKIAGGYLNYVTDIALAAAKRSS</sequence>
<dbReference type="Proteomes" id="UP000429523">
    <property type="component" value="Unassembled WGS sequence"/>
</dbReference>
<feature type="signal peptide" evidence="5">
    <location>
        <begin position="1"/>
        <end position="19"/>
    </location>
</feature>
<evidence type="ECO:0000256" key="5">
    <source>
        <dbReference type="RuleBase" id="RU367124"/>
    </source>
</evidence>
<feature type="chain" id="PRO_5033920533" description="RxLR effector protein" evidence="5">
    <location>
        <begin position="20"/>
        <end position="190"/>
    </location>
</feature>
<evidence type="ECO:0000313" key="8">
    <source>
        <dbReference type="EMBL" id="KAE9062287.1"/>
    </source>
</evidence>
<protein>
    <recommendedName>
        <fullName evidence="5">RxLR effector protein</fullName>
    </recommendedName>
</protein>
<evidence type="ECO:0000256" key="3">
    <source>
        <dbReference type="ARBA" id="ARBA00022525"/>
    </source>
</evidence>
<evidence type="ECO:0000313" key="20">
    <source>
        <dbReference type="Proteomes" id="UP000476176"/>
    </source>
</evidence>
<proteinExistence type="inferred from homology"/>
<keyword evidence="4 5" id="KW-0732">Signal</keyword>
<dbReference type="Proteomes" id="UP000440732">
    <property type="component" value="Unassembled WGS sequence"/>
</dbReference>
<name>A0A6A3FAS5_9STRA</name>
<dbReference type="Pfam" id="PF16810">
    <property type="entry name" value="RXLR"/>
    <property type="match status" value="1"/>
</dbReference>
<reference evidence="14 15" key="1">
    <citation type="submission" date="2018-08" db="EMBL/GenBank/DDBJ databases">
        <title>Genomic investigation of the strawberry pathogen Phytophthora fragariae indicates pathogenicity is determined by transcriptional variation in three key races.</title>
        <authorList>
            <person name="Adams T.M."/>
            <person name="Armitage A.D."/>
            <person name="Sobczyk M.K."/>
            <person name="Bates H.J."/>
            <person name="Dunwell J.M."/>
            <person name="Nellist C.F."/>
            <person name="Harrison R.J."/>
        </authorList>
    </citation>
    <scope>NUCLEOTIDE SEQUENCE [LARGE SCALE GENOMIC DNA]</scope>
    <source>
        <strain evidence="13 16">A4</strain>
        <strain evidence="11 17">BC-1</strain>
        <strain evidence="12 20">BC-23</strain>
        <strain evidence="10 15">NOV-27</strain>
        <strain evidence="8 18">NOV-5</strain>
        <strain evidence="9 19">NOV-71</strain>
        <strain evidence="6 14">NOV-9</strain>
        <strain evidence="7 21">ONT-3</strain>
    </source>
</reference>
<evidence type="ECO:0000313" key="14">
    <source>
        <dbReference type="Proteomes" id="UP000429523"/>
    </source>
</evidence>
<evidence type="ECO:0000313" key="17">
    <source>
        <dbReference type="Proteomes" id="UP000440367"/>
    </source>
</evidence>
<dbReference type="EMBL" id="QXGA01006688">
    <property type="protein sequence ID" value="KAE9062287.1"/>
    <property type="molecule type" value="Genomic_DNA"/>
</dbReference>
<evidence type="ECO:0000313" key="11">
    <source>
        <dbReference type="EMBL" id="KAE9241391.1"/>
    </source>
</evidence>
<dbReference type="EMBL" id="QXGF01000345">
    <property type="protein sequence ID" value="KAE8941706.1"/>
    <property type="molecule type" value="Genomic_DNA"/>
</dbReference>
<dbReference type="EMBL" id="QXFX01006082">
    <property type="protein sequence ID" value="KAE9059280.1"/>
    <property type="molecule type" value="Genomic_DNA"/>
</dbReference>
<dbReference type="GO" id="GO:0005576">
    <property type="term" value="C:extracellular region"/>
    <property type="evidence" value="ECO:0007669"/>
    <property type="project" value="UniProtKB-SubCell"/>
</dbReference>
<dbReference type="InterPro" id="IPR031825">
    <property type="entry name" value="RXLR"/>
</dbReference>
<evidence type="ECO:0000313" key="9">
    <source>
        <dbReference type="EMBL" id="KAE9119961.1"/>
    </source>
</evidence>
<comment type="function">
    <text evidence="5">Effector that suppresses plant defense responses during pathogen infection.</text>
</comment>
<dbReference type="EMBL" id="QXGB01000328">
    <property type="protein sequence ID" value="KAE9219270.1"/>
    <property type="molecule type" value="Genomic_DNA"/>
</dbReference>
<dbReference type="Proteomes" id="UP000437068">
    <property type="component" value="Unassembled WGS sequence"/>
</dbReference>
<evidence type="ECO:0000256" key="4">
    <source>
        <dbReference type="ARBA" id="ARBA00022729"/>
    </source>
</evidence>
<comment type="similarity">
    <text evidence="2 5">Belongs to the RxLR effector family.</text>
</comment>
<evidence type="ECO:0000313" key="7">
    <source>
        <dbReference type="EMBL" id="KAE9059280.1"/>
    </source>
</evidence>
<dbReference type="EMBL" id="QXGE01000301">
    <property type="protein sequence ID" value="KAE9316711.1"/>
    <property type="molecule type" value="Genomic_DNA"/>
</dbReference>
<evidence type="ECO:0000313" key="21">
    <source>
        <dbReference type="Proteomes" id="UP000488956"/>
    </source>
</evidence>
<comment type="domain">
    <text evidence="5">The RxLR-dEER motif acts to carry the protein into the host cell cytoplasm through binding to cell surface phosphatidylinositol-3-phosphate.</text>
</comment>
<dbReference type="Proteomes" id="UP000440367">
    <property type="component" value="Unassembled WGS sequence"/>
</dbReference>
<gene>
    <name evidence="13" type="ORF">PF001_g7183</name>
    <name evidence="11" type="ORF">PF002_g9285</name>
    <name evidence="12" type="ORF">PF004_g6652</name>
    <name evidence="10" type="ORF">PF005_g7934</name>
    <name evidence="8" type="ORF">PF006_g31201</name>
    <name evidence="9" type="ORF">PF007_g8332</name>
    <name evidence="6" type="ORF">PF009_g8512</name>
    <name evidence="7" type="ORF">PF010_g30681</name>
</gene>
<dbReference type="OrthoDB" id="121864at2759"/>
<evidence type="ECO:0000313" key="10">
    <source>
        <dbReference type="EMBL" id="KAE9219270.1"/>
    </source>
</evidence>
<dbReference type="Proteomes" id="UP000476176">
    <property type="component" value="Unassembled WGS sequence"/>
</dbReference>
<evidence type="ECO:0000313" key="18">
    <source>
        <dbReference type="Proteomes" id="UP000440732"/>
    </source>
</evidence>
<evidence type="ECO:0000313" key="15">
    <source>
        <dbReference type="Proteomes" id="UP000433483"/>
    </source>
</evidence>
<dbReference type="EMBL" id="QXGD01000380">
    <property type="protein sequence ID" value="KAE9241391.1"/>
    <property type="molecule type" value="Genomic_DNA"/>
</dbReference>
<keyword evidence="15" id="KW-1185">Reference proteome</keyword>
<dbReference type="AlphaFoldDB" id="A0A6A3FAS5"/>
<accession>A0A6A3FAS5</accession>
<dbReference type="EMBL" id="QXGC01000270">
    <property type="protein sequence ID" value="KAE9242376.1"/>
    <property type="molecule type" value="Genomic_DNA"/>
</dbReference>
<evidence type="ECO:0000313" key="19">
    <source>
        <dbReference type="Proteomes" id="UP000441208"/>
    </source>
</evidence>
<evidence type="ECO:0000313" key="13">
    <source>
        <dbReference type="EMBL" id="KAE9316711.1"/>
    </source>
</evidence>
<comment type="subcellular location">
    <subcellularLocation>
        <location evidence="1 5">Secreted</location>
    </subcellularLocation>
</comment>
<comment type="caution">
    <text evidence="6">The sequence shown here is derived from an EMBL/GenBank/DDBJ whole genome shotgun (WGS) entry which is preliminary data.</text>
</comment>
<organism evidence="6 14">
    <name type="scientific">Phytophthora fragariae</name>
    <dbReference type="NCBI Taxonomy" id="53985"/>
    <lineage>
        <taxon>Eukaryota</taxon>
        <taxon>Sar</taxon>
        <taxon>Stramenopiles</taxon>
        <taxon>Oomycota</taxon>
        <taxon>Peronosporomycetes</taxon>
        <taxon>Peronosporales</taxon>
        <taxon>Peronosporaceae</taxon>
        <taxon>Phytophthora</taxon>
    </lineage>
</organism>
<dbReference type="EMBL" id="QXFZ01000347">
    <property type="protein sequence ID" value="KAE9119961.1"/>
    <property type="molecule type" value="Genomic_DNA"/>
</dbReference>
<keyword evidence="3 5" id="KW-0964">Secreted</keyword>
<dbReference type="Proteomes" id="UP000433483">
    <property type="component" value="Unassembled WGS sequence"/>
</dbReference>
<evidence type="ECO:0000256" key="2">
    <source>
        <dbReference type="ARBA" id="ARBA00010400"/>
    </source>
</evidence>
<dbReference type="Proteomes" id="UP000441208">
    <property type="component" value="Unassembled WGS sequence"/>
</dbReference>
<evidence type="ECO:0000313" key="16">
    <source>
        <dbReference type="Proteomes" id="UP000437068"/>
    </source>
</evidence>
<evidence type="ECO:0000313" key="12">
    <source>
        <dbReference type="EMBL" id="KAE9242376.1"/>
    </source>
</evidence>